<dbReference type="Proteomes" id="UP000268014">
    <property type="component" value="Unassembled WGS sequence"/>
</dbReference>
<sequence>MFDPTLLNLRNSMASIPCRRKLTVLGRALISCVDATESITSSTTSGLTSGLRRVFVSDLNFFSYLVQNELAPIRHGHFPLFFMKSSSFSSHTSNSSRRSL</sequence>
<reference evidence="1 2" key="1">
    <citation type="submission" date="2018-11" db="EMBL/GenBank/DDBJ databases">
        <authorList>
            <consortium name="Pathogen Informatics"/>
        </authorList>
    </citation>
    <scope>NUCLEOTIDE SEQUENCE [LARGE SCALE GENOMIC DNA]</scope>
    <source>
        <strain evidence="1 2">MHpl1</strain>
    </source>
</reference>
<evidence type="ECO:0000313" key="1">
    <source>
        <dbReference type="EMBL" id="VDO44166.1"/>
    </source>
</evidence>
<dbReference type="AlphaFoldDB" id="A0A3P7V9D9"/>
<accession>A0A3P7V9D9</accession>
<keyword evidence="2" id="KW-1185">Reference proteome</keyword>
<dbReference type="EMBL" id="UZAF01017702">
    <property type="protein sequence ID" value="VDO44166.1"/>
    <property type="molecule type" value="Genomic_DNA"/>
</dbReference>
<protein>
    <submittedName>
        <fullName evidence="1">Uncharacterized protein</fullName>
    </submittedName>
</protein>
<proteinExistence type="predicted"/>
<gene>
    <name evidence="1" type="ORF">HPLM_LOCUS11903</name>
</gene>
<name>A0A3P7V9D9_HAEPC</name>
<organism evidence="1 2">
    <name type="scientific">Haemonchus placei</name>
    <name type="common">Barber's pole worm</name>
    <dbReference type="NCBI Taxonomy" id="6290"/>
    <lineage>
        <taxon>Eukaryota</taxon>
        <taxon>Metazoa</taxon>
        <taxon>Ecdysozoa</taxon>
        <taxon>Nematoda</taxon>
        <taxon>Chromadorea</taxon>
        <taxon>Rhabditida</taxon>
        <taxon>Rhabditina</taxon>
        <taxon>Rhabditomorpha</taxon>
        <taxon>Strongyloidea</taxon>
        <taxon>Trichostrongylidae</taxon>
        <taxon>Haemonchus</taxon>
    </lineage>
</organism>
<evidence type="ECO:0000313" key="2">
    <source>
        <dbReference type="Proteomes" id="UP000268014"/>
    </source>
</evidence>